<sequence>MVMVLSGAAKKKKDLKKSSKVLNNGMSAAALESPLQLDNPMNRLSPSETTSNSSISPRGSPESPTPTSPLGIPSPLKRGSYPLTPPPSVGTPPGGPPRSYSDLMRSLAAKYNNNNTETNKCVRSTKWGAQPSSRATSFAWPPLA</sequence>
<proteinExistence type="predicted"/>
<evidence type="ECO:0000256" key="1">
    <source>
        <dbReference type="SAM" id="MobiDB-lite"/>
    </source>
</evidence>
<evidence type="ECO:0000313" key="2">
    <source>
        <dbReference type="EMBL" id="CAD7227691.1"/>
    </source>
</evidence>
<protein>
    <submittedName>
        <fullName evidence="2">Uncharacterized protein</fullName>
    </submittedName>
</protein>
<organism evidence="2">
    <name type="scientific">Cyprideis torosa</name>
    <dbReference type="NCBI Taxonomy" id="163714"/>
    <lineage>
        <taxon>Eukaryota</taxon>
        <taxon>Metazoa</taxon>
        <taxon>Ecdysozoa</taxon>
        <taxon>Arthropoda</taxon>
        <taxon>Crustacea</taxon>
        <taxon>Oligostraca</taxon>
        <taxon>Ostracoda</taxon>
        <taxon>Podocopa</taxon>
        <taxon>Podocopida</taxon>
        <taxon>Cytherocopina</taxon>
        <taxon>Cytheroidea</taxon>
        <taxon>Cytherideidae</taxon>
        <taxon>Cyprideis</taxon>
    </lineage>
</organism>
<feature type="compositionally biased region" description="Basic residues" evidence="1">
    <location>
        <begin position="9"/>
        <end position="19"/>
    </location>
</feature>
<feature type="region of interest" description="Disordered" evidence="1">
    <location>
        <begin position="1"/>
        <end position="144"/>
    </location>
</feature>
<name>A0A7R8WF82_9CRUS</name>
<feature type="compositionally biased region" description="Low complexity" evidence="1">
    <location>
        <begin position="45"/>
        <end position="57"/>
    </location>
</feature>
<accession>A0A7R8WF82</accession>
<feature type="compositionally biased region" description="Polar residues" evidence="1">
    <location>
        <begin position="111"/>
        <end position="122"/>
    </location>
</feature>
<feature type="compositionally biased region" description="Pro residues" evidence="1">
    <location>
        <begin position="83"/>
        <end position="96"/>
    </location>
</feature>
<gene>
    <name evidence="2" type="ORF">CTOB1V02_LOCUS5590</name>
</gene>
<reference evidence="2" key="1">
    <citation type="submission" date="2020-11" db="EMBL/GenBank/DDBJ databases">
        <authorList>
            <person name="Tran Van P."/>
        </authorList>
    </citation>
    <scope>NUCLEOTIDE SEQUENCE</scope>
</reference>
<dbReference type="EMBL" id="OB661223">
    <property type="protein sequence ID" value="CAD7227691.1"/>
    <property type="molecule type" value="Genomic_DNA"/>
</dbReference>
<dbReference type="AlphaFoldDB" id="A0A7R8WF82"/>